<reference evidence="2 3" key="2">
    <citation type="journal article" date="2014" name="BMC Genomics">
        <title>An improved genome of the model marine alga Ostreococcus tauri unfolds by assessing Illumina de novo assemblies.</title>
        <authorList>
            <person name="Blanc-Mathieu R."/>
            <person name="Verhelst B."/>
            <person name="Derelle E."/>
            <person name="Rombauts S."/>
            <person name="Bouget F.Y."/>
            <person name="Carre I."/>
            <person name="Chateau A."/>
            <person name="Eyre-Walker A."/>
            <person name="Grimsley N."/>
            <person name="Moreau H."/>
            <person name="Piegu B."/>
            <person name="Rivals E."/>
            <person name="Schackwitz W."/>
            <person name="Van de Peer Y."/>
            <person name="Piganeau G."/>
        </authorList>
    </citation>
    <scope>NUCLEOTIDE SEQUENCE [LARGE SCALE GENOMIC DNA]</scope>
    <source>
        <strain evidence="3">OTTH 0595 / CCAP 157/2 / RCC745</strain>
    </source>
</reference>
<feature type="compositionally biased region" description="Low complexity" evidence="1">
    <location>
        <begin position="16"/>
        <end position="28"/>
    </location>
</feature>
<protein>
    <submittedName>
        <fullName evidence="2">Unnamed product</fullName>
    </submittedName>
</protein>
<feature type="compositionally biased region" description="Basic and acidic residues" evidence="1">
    <location>
        <begin position="1"/>
        <end position="15"/>
    </location>
</feature>
<feature type="region of interest" description="Disordered" evidence="1">
    <location>
        <begin position="1"/>
        <end position="30"/>
    </location>
</feature>
<evidence type="ECO:0000313" key="2">
    <source>
        <dbReference type="EMBL" id="CEG02115.1"/>
    </source>
</evidence>
<organism evidence="2 3">
    <name type="scientific">Ostreococcus tauri</name>
    <name type="common">Marine green alga</name>
    <dbReference type="NCBI Taxonomy" id="70448"/>
    <lineage>
        <taxon>Eukaryota</taxon>
        <taxon>Viridiplantae</taxon>
        <taxon>Chlorophyta</taxon>
        <taxon>Mamiellophyceae</taxon>
        <taxon>Mamiellales</taxon>
        <taxon>Bathycoccaceae</taxon>
        <taxon>Ostreococcus</taxon>
    </lineage>
</organism>
<comment type="caution">
    <text evidence="2">The sequence shown here is derived from an EMBL/GenBank/DDBJ whole genome shotgun (WGS) entry which is preliminary data.</text>
</comment>
<dbReference type="KEGG" id="ota:OT_ostta14g02000"/>
<dbReference type="Proteomes" id="UP000009170">
    <property type="component" value="Unassembled WGS sequence"/>
</dbReference>
<dbReference type="OrthoDB" id="1882119at2759"/>
<dbReference type="InParanoid" id="A0A096PAU3"/>
<name>A0A096PAU3_OSTTA</name>
<dbReference type="GeneID" id="9837675"/>
<proteinExistence type="predicted"/>
<evidence type="ECO:0000256" key="1">
    <source>
        <dbReference type="SAM" id="MobiDB-lite"/>
    </source>
</evidence>
<keyword evidence="3" id="KW-1185">Reference proteome</keyword>
<reference evidence="3" key="1">
    <citation type="journal article" date="2006" name="Proc. Natl. Acad. Sci. U.S.A.">
        <title>Genome analysis of the smallest free-living eukaryote Ostreococcus tauri unveils many unique features.</title>
        <authorList>
            <person name="Derelle E."/>
            <person name="Ferraz C."/>
            <person name="Rombauts S."/>
            <person name="Rouze P."/>
            <person name="Worden A.Z."/>
            <person name="Robbens S."/>
            <person name="Partensky F."/>
            <person name="Degroeve S."/>
            <person name="Echeynie S."/>
            <person name="Cooke R."/>
            <person name="Saeys Y."/>
            <person name="Wuyts J."/>
            <person name="Jabbari K."/>
            <person name="Bowler C."/>
            <person name="Panaud O."/>
            <person name="Piegu B."/>
            <person name="Ball S.G."/>
            <person name="Ral J.-P."/>
            <person name="Bouget F.-Y."/>
            <person name="Piganeau G."/>
            <person name="De Baets B."/>
            <person name="Picard A."/>
            <person name="Delseny M."/>
            <person name="Demaille J."/>
            <person name="Van de Peer Y."/>
            <person name="Moreau H."/>
        </authorList>
    </citation>
    <scope>NUCLEOTIDE SEQUENCE [LARGE SCALE GENOMIC DNA]</scope>
    <source>
        <strain evidence="3">OTTH 0595 / CCAP 157/2 / RCC745</strain>
    </source>
</reference>
<dbReference type="RefSeq" id="XP_022841355.1">
    <property type="nucleotide sequence ID" value="XM_022982584.1"/>
</dbReference>
<dbReference type="EMBL" id="CAID01000014">
    <property type="protein sequence ID" value="CEG02115.1"/>
    <property type="molecule type" value="Genomic_DNA"/>
</dbReference>
<dbReference type="AlphaFoldDB" id="A0A096PAU3"/>
<evidence type="ECO:0000313" key="3">
    <source>
        <dbReference type="Proteomes" id="UP000009170"/>
    </source>
</evidence>
<accession>A0A096PAU3</accession>
<sequence length="1107" mass="121381">MPRDARGGDGGRDHAPASTSSASASAGRASERDAANALARALEREWTTDALDDVLRTVVSACGCVDARERDLEIARERMIEGVDAVGRMVEADEDGGDASVARRALESVSRAFCDAAMGAVTREERSRWFGALVMAASTSEAAMVAAMAATRRAAAARGGFEDETIRGDLRIASGVDGVALALVIAARGQESARSIARRSIASDLEQAMAVCDVESLYDFAEYLLSSLDAHDAHSFRAIAAQDVTLRIRIVITLLKRFIESVGTIDATLRVFEELVQFDFGDRVGELMSDARRAIECLPELSASIGEDMALQVASALARIVDAKSVGVLFQSGASFNSVAGLRMFGEMMKADRRVSEGNEALENALVDDRMSVRREAFAVTTSLLNGGIFVDEKTLNKAEAEAKVDAILSINEVLRTFSRQHEIPIIRSDMVQSLTESLGLILALDASGKSVKNRDIVRNSLRMLSALSECLVIQARFARDKEGDDITFMEAEAFEDAKDRPESHVLAELLPVVEVVLESMLSHSKWFKDVLELLERPKVDDDSSGTLESWITRLLFMHLQLSCGASRKVSGSSILSIASCARLLSDEAEWPEELQRHITRVCAKTLHATHVSSGDSHLSRPYSELMADCARQSVELLRDDWFALRGIKVALDPKSWSNHGALEAMRAFKALCEVAVSCSASSDPELCVLQNVMRASFTDAELEQAAKDVVLFSKPHLGRKAFESAGRLGKEAPLSGAVALFVTSLRFQFLDTYSGRDANAAWNNVAKEALNVLTVILPMTTYERSKSHLVEASMVMLEDALITMQDLPVELTCQLACVILRHNRRKFPLTDCVRTASMMLKIVLSYSLTSIPDEFEDLLSMINDIISELSSDACVDKIVKEDVLILLTPVLVKTGEMLWRHLHSRQRTLDDVESIFLELGSRAFDYCISAATELTRADGNEKKLESERRHASLVLAGARLHHCTEKMSRLYDTKLLGAFELKRRNFMVVCAGVFTNLRALQLLATRSSPLDRGLIAIGNALAMDDIESYADNLSRLGESVQTVSGDVLQHMSNVVSRENPASKPRKRIRNPYLDAVVAREGGGQDEYDDMADFIVCKPGRDYSRIV</sequence>
<gene>
    <name evidence="2" type="ORF">OT_ostta14g02000</name>
</gene>